<sequence length="375" mass="41039">MDRIGDLQLGNGVTRLVTHVGVTYEKSSPEEELKKAITAVDAGTDIIADASIGVNAKRNLKLLCDNLNVPVTALPGYIICTNTGLNEMPNNISKNEILETTEEILSYGAKSITIHAPIRKRHIELLENSQRSFPFTSRMGNYIRKYIKSTGKDNPFYIYFPEIVGLAKKYDAAISIGLSMRSPSITNDGGFDKLYKTEIADAADLVDICHKSGVTVAIENGGHIALNRLEEWFNYTKNVCKNAPLRVLSVATDRGMGHDNITGAITAAFMAKLGVEMICTITRAEHISQPTIEDIYESVINTRIALSIVNPDWVMEEKVAEARAKGGCHLPNVIRNVIDPKGAALELERRTGKGLVELEDVSSECTMCGLSCPLK</sequence>
<keyword evidence="3" id="KW-0949">S-adenosyl-L-methionine</keyword>
<dbReference type="InterPro" id="IPR038521">
    <property type="entry name" value="ThiC/Bza_core_dom"/>
</dbReference>
<name>A0ABR8PY23_9CLOT</name>
<comment type="cofactor">
    <cofactor evidence="1">
        <name>[4Fe-4S] cluster</name>
        <dbReference type="ChEBI" id="CHEBI:49883"/>
    </cofactor>
</comment>
<dbReference type="PANTHER" id="PTHR30557:SF1">
    <property type="entry name" value="PHOSPHOMETHYLPYRIMIDINE SYNTHASE, CHLOROPLASTIC"/>
    <property type="match status" value="1"/>
</dbReference>
<dbReference type="InterPro" id="IPR002817">
    <property type="entry name" value="ThiC/BzaA/B"/>
</dbReference>
<evidence type="ECO:0000256" key="5">
    <source>
        <dbReference type="ARBA" id="ARBA00022833"/>
    </source>
</evidence>
<protein>
    <submittedName>
        <fullName evidence="9">Phosphomethylpyrimidine synthase ThiC</fullName>
    </submittedName>
</protein>
<keyword evidence="2" id="KW-0004">4Fe-4S</keyword>
<gene>
    <name evidence="9" type="ORF">H9661_17065</name>
</gene>
<keyword evidence="4" id="KW-0479">Metal-binding</keyword>
<evidence type="ECO:0000313" key="10">
    <source>
        <dbReference type="Proteomes" id="UP000627781"/>
    </source>
</evidence>
<accession>A0ABR8PY23</accession>
<dbReference type="PANTHER" id="PTHR30557">
    <property type="entry name" value="THIAMINE BIOSYNTHESIS PROTEIN THIC"/>
    <property type="match status" value="1"/>
</dbReference>
<evidence type="ECO:0000256" key="7">
    <source>
        <dbReference type="ARBA" id="ARBA00023014"/>
    </source>
</evidence>
<keyword evidence="8" id="KW-0456">Lyase</keyword>
<evidence type="ECO:0000256" key="3">
    <source>
        <dbReference type="ARBA" id="ARBA00022691"/>
    </source>
</evidence>
<dbReference type="EMBL" id="JACSRA010000034">
    <property type="protein sequence ID" value="MBD7913066.1"/>
    <property type="molecule type" value="Genomic_DNA"/>
</dbReference>
<comment type="caution">
    <text evidence="9">The sequence shown here is derived from an EMBL/GenBank/DDBJ whole genome shotgun (WGS) entry which is preliminary data.</text>
</comment>
<evidence type="ECO:0000313" key="9">
    <source>
        <dbReference type="EMBL" id="MBD7913066.1"/>
    </source>
</evidence>
<keyword evidence="7" id="KW-0411">Iron-sulfur</keyword>
<dbReference type="RefSeq" id="WP_191769984.1">
    <property type="nucleotide sequence ID" value="NZ_JACSRA010000034.1"/>
</dbReference>
<reference evidence="9 10" key="1">
    <citation type="submission" date="2020-08" db="EMBL/GenBank/DDBJ databases">
        <title>A Genomic Blueprint of the Chicken Gut Microbiome.</title>
        <authorList>
            <person name="Gilroy R."/>
            <person name="Ravi A."/>
            <person name="Getino M."/>
            <person name="Pursley I."/>
            <person name="Horton D.L."/>
            <person name="Alikhan N.-F."/>
            <person name="Baker D."/>
            <person name="Gharbi K."/>
            <person name="Hall N."/>
            <person name="Watson M."/>
            <person name="Adriaenssens E.M."/>
            <person name="Foster-Nyarko E."/>
            <person name="Jarju S."/>
            <person name="Secka A."/>
            <person name="Antonio M."/>
            <person name="Oren A."/>
            <person name="Chaudhuri R."/>
            <person name="La Ragione R.M."/>
            <person name="Hildebrand F."/>
            <person name="Pallen M.J."/>
        </authorList>
    </citation>
    <scope>NUCLEOTIDE SEQUENCE [LARGE SCALE GENOMIC DNA]</scope>
    <source>
        <strain evidence="9 10">Sa3CVN1</strain>
    </source>
</reference>
<evidence type="ECO:0000256" key="6">
    <source>
        <dbReference type="ARBA" id="ARBA00023004"/>
    </source>
</evidence>
<organism evidence="9 10">
    <name type="scientific">Clostridium cibarium</name>
    <dbReference type="NCBI Taxonomy" id="2762247"/>
    <lineage>
        <taxon>Bacteria</taxon>
        <taxon>Bacillati</taxon>
        <taxon>Bacillota</taxon>
        <taxon>Clostridia</taxon>
        <taxon>Eubacteriales</taxon>
        <taxon>Clostridiaceae</taxon>
        <taxon>Clostridium</taxon>
    </lineage>
</organism>
<dbReference type="Proteomes" id="UP000627781">
    <property type="component" value="Unassembled WGS sequence"/>
</dbReference>
<dbReference type="Pfam" id="PF01964">
    <property type="entry name" value="ThiC_Rad_SAM"/>
    <property type="match status" value="1"/>
</dbReference>
<keyword evidence="5" id="KW-0862">Zinc</keyword>
<keyword evidence="10" id="KW-1185">Reference proteome</keyword>
<dbReference type="Gene3D" id="3.20.20.540">
    <property type="entry name" value="Radical SAM ThiC family, central domain"/>
    <property type="match status" value="1"/>
</dbReference>
<evidence type="ECO:0000256" key="2">
    <source>
        <dbReference type="ARBA" id="ARBA00022485"/>
    </source>
</evidence>
<evidence type="ECO:0000256" key="8">
    <source>
        <dbReference type="ARBA" id="ARBA00023239"/>
    </source>
</evidence>
<evidence type="ECO:0000256" key="1">
    <source>
        <dbReference type="ARBA" id="ARBA00001966"/>
    </source>
</evidence>
<keyword evidence="6" id="KW-0408">Iron</keyword>
<evidence type="ECO:0000256" key="4">
    <source>
        <dbReference type="ARBA" id="ARBA00022723"/>
    </source>
</evidence>
<proteinExistence type="predicted"/>